<sequence length="314" mass="36015">MSAPLFRDPIYDGAADPVVVWNHVEQAWWMIYTNRRATAGGPKFAWVHGTDLGVASSLDGGQSWTYRGTLTGLEHEWGHNTFWAPEIFWHDGIYHMYVSYIQGVPHDWAGHSRHLLHYTSPDLLAWTFHGTLKLSSDRVIDACIYPLPDGSFRMWYKDEANGAHTYAADSSDLYHWDVIGPVITGSAHEGPNVFRFRDSYWMIVDEWKGQAVYRSDDLEQWEWNNRILDQPGVRMDDGVIGLHADVVVQDNEAYIFYFTHPDRVEGVDHASEPARRSSIQAARLDVVDGKLICPRDEELNIRLRPENEPRHSPV</sequence>
<dbReference type="SUPFAM" id="SSF75005">
    <property type="entry name" value="Arabinanase/levansucrase/invertase"/>
    <property type="match status" value="1"/>
</dbReference>
<dbReference type="InterPro" id="IPR050727">
    <property type="entry name" value="GH43_arabinanases"/>
</dbReference>
<dbReference type="Proteomes" id="UP001254832">
    <property type="component" value="Unassembled WGS sequence"/>
</dbReference>
<evidence type="ECO:0008006" key="3">
    <source>
        <dbReference type="Google" id="ProtNLM"/>
    </source>
</evidence>
<dbReference type="Gene3D" id="2.115.10.20">
    <property type="entry name" value="Glycosyl hydrolase domain, family 43"/>
    <property type="match status" value="2"/>
</dbReference>
<dbReference type="PANTHER" id="PTHR43301">
    <property type="entry name" value="ARABINAN ENDO-1,5-ALPHA-L-ARABINOSIDASE"/>
    <property type="match status" value="1"/>
</dbReference>
<evidence type="ECO:0000313" key="1">
    <source>
        <dbReference type="EMBL" id="MDR6723709.1"/>
    </source>
</evidence>
<dbReference type="AlphaFoldDB" id="A0AAP5LQR8"/>
<dbReference type="CDD" id="cd08984">
    <property type="entry name" value="GH43-like"/>
    <property type="match status" value="1"/>
</dbReference>
<name>A0AAP5LQR8_PAEAM</name>
<gene>
    <name evidence="1" type="ORF">J2W91_002171</name>
</gene>
<dbReference type="PANTHER" id="PTHR43301:SF3">
    <property type="entry name" value="ARABINAN ENDO-1,5-ALPHA-L-ARABINOSIDASE A-RELATED"/>
    <property type="match status" value="1"/>
</dbReference>
<protein>
    <recommendedName>
        <fullName evidence="3">Glycosyl hydrolase</fullName>
    </recommendedName>
</protein>
<dbReference type="EMBL" id="JAVDTR010000005">
    <property type="protein sequence ID" value="MDR6723709.1"/>
    <property type="molecule type" value="Genomic_DNA"/>
</dbReference>
<reference evidence="1" key="1">
    <citation type="submission" date="2023-07" db="EMBL/GenBank/DDBJ databases">
        <title>Sorghum-associated microbial communities from plants grown in Nebraska, USA.</title>
        <authorList>
            <person name="Schachtman D."/>
        </authorList>
    </citation>
    <scope>NUCLEOTIDE SEQUENCE</scope>
    <source>
        <strain evidence="1">BE80</strain>
    </source>
</reference>
<proteinExistence type="predicted"/>
<accession>A0AAP5LQR8</accession>
<organism evidence="1 2">
    <name type="scientific">Paenibacillus amylolyticus</name>
    <dbReference type="NCBI Taxonomy" id="1451"/>
    <lineage>
        <taxon>Bacteria</taxon>
        <taxon>Bacillati</taxon>
        <taxon>Bacillota</taxon>
        <taxon>Bacilli</taxon>
        <taxon>Bacillales</taxon>
        <taxon>Paenibacillaceae</taxon>
        <taxon>Paenibacillus</taxon>
    </lineage>
</organism>
<dbReference type="InterPro" id="IPR023296">
    <property type="entry name" value="Glyco_hydro_beta-prop_sf"/>
</dbReference>
<comment type="caution">
    <text evidence="1">The sequence shown here is derived from an EMBL/GenBank/DDBJ whole genome shotgun (WGS) entry which is preliminary data.</text>
</comment>
<evidence type="ECO:0000313" key="2">
    <source>
        <dbReference type="Proteomes" id="UP001254832"/>
    </source>
</evidence>
<dbReference type="RefSeq" id="WP_310139176.1">
    <property type="nucleotide sequence ID" value="NZ_JAVDTR010000005.1"/>
</dbReference>